<dbReference type="AlphaFoldDB" id="A0A9N8VBI6"/>
<reference evidence="1" key="1">
    <citation type="submission" date="2021-06" db="EMBL/GenBank/DDBJ databases">
        <authorList>
            <person name="Kallberg Y."/>
            <person name="Tangrot J."/>
            <person name="Rosling A."/>
        </authorList>
    </citation>
    <scope>NUCLEOTIDE SEQUENCE</scope>
    <source>
        <strain evidence="1">MT106</strain>
    </source>
</reference>
<protein>
    <submittedName>
        <fullName evidence="1">9083_t:CDS:1</fullName>
    </submittedName>
</protein>
<dbReference type="GO" id="GO:0004521">
    <property type="term" value="F:RNA endonuclease activity"/>
    <property type="evidence" value="ECO:0007669"/>
    <property type="project" value="TreeGrafter"/>
</dbReference>
<dbReference type="SUPFAM" id="SSF50118">
    <property type="entry name" value="Cell growth inhibitor/plasmid maintenance toxic component"/>
    <property type="match status" value="1"/>
</dbReference>
<dbReference type="InterPro" id="IPR003477">
    <property type="entry name" value="PemK-like"/>
</dbReference>
<dbReference type="GO" id="GO:0016075">
    <property type="term" value="P:rRNA catabolic process"/>
    <property type="evidence" value="ECO:0007669"/>
    <property type="project" value="TreeGrafter"/>
</dbReference>
<proteinExistence type="predicted"/>
<evidence type="ECO:0000313" key="1">
    <source>
        <dbReference type="EMBL" id="CAG8449842.1"/>
    </source>
</evidence>
<dbReference type="Pfam" id="PF02452">
    <property type="entry name" value="PemK_toxin"/>
    <property type="match status" value="1"/>
</dbReference>
<name>A0A9N8VBI6_9GLOM</name>
<gene>
    <name evidence="1" type="ORF">AGERDE_LOCUS1660</name>
</gene>
<dbReference type="InterPro" id="IPR011067">
    <property type="entry name" value="Plasmid_toxin/cell-grow_inhib"/>
</dbReference>
<comment type="caution">
    <text evidence="1">The sequence shown here is derived from an EMBL/GenBank/DDBJ whole genome shotgun (WGS) entry which is preliminary data.</text>
</comment>
<dbReference type="Gene3D" id="2.30.30.110">
    <property type="match status" value="1"/>
</dbReference>
<dbReference type="OrthoDB" id="2422856at2759"/>
<keyword evidence="2" id="KW-1185">Reference proteome</keyword>
<dbReference type="PANTHER" id="PTHR33988">
    <property type="entry name" value="ENDORIBONUCLEASE MAZF-RELATED"/>
    <property type="match status" value="1"/>
</dbReference>
<accession>A0A9N8VBI6</accession>
<organism evidence="1 2">
    <name type="scientific">Ambispora gerdemannii</name>
    <dbReference type="NCBI Taxonomy" id="144530"/>
    <lineage>
        <taxon>Eukaryota</taxon>
        <taxon>Fungi</taxon>
        <taxon>Fungi incertae sedis</taxon>
        <taxon>Mucoromycota</taxon>
        <taxon>Glomeromycotina</taxon>
        <taxon>Glomeromycetes</taxon>
        <taxon>Archaeosporales</taxon>
        <taxon>Ambisporaceae</taxon>
        <taxon>Ambispora</taxon>
    </lineage>
</organism>
<evidence type="ECO:0000313" key="2">
    <source>
        <dbReference type="Proteomes" id="UP000789831"/>
    </source>
</evidence>
<dbReference type="GO" id="GO:0003677">
    <property type="term" value="F:DNA binding"/>
    <property type="evidence" value="ECO:0007669"/>
    <property type="project" value="InterPro"/>
</dbReference>
<sequence length="161" mass="18687">MTRTLSITIKENNYQDLKKLIGSRQISKFVNQAVEKELAQKKQELIVAYQSEIYLVDFNRRKGQEIRKIRPAVVLSNDLQNQHDRYLTVAPISSDEMEVIRPFEVLVLKTISNGLDTDSKILLNQIHSIDHNARLRKYCGRLEEKLIKEIEKGIKLVLALE</sequence>
<dbReference type="GO" id="GO:0006402">
    <property type="term" value="P:mRNA catabolic process"/>
    <property type="evidence" value="ECO:0007669"/>
    <property type="project" value="TreeGrafter"/>
</dbReference>
<dbReference type="Proteomes" id="UP000789831">
    <property type="component" value="Unassembled WGS sequence"/>
</dbReference>
<dbReference type="EMBL" id="CAJVPL010000119">
    <property type="protein sequence ID" value="CAG8449842.1"/>
    <property type="molecule type" value="Genomic_DNA"/>
</dbReference>